<gene>
    <name evidence="1" type="ORF">BBN63_01575</name>
</gene>
<keyword evidence="2" id="KW-1185">Reference proteome</keyword>
<evidence type="ECO:0000313" key="2">
    <source>
        <dbReference type="Proteomes" id="UP000189677"/>
    </source>
</evidence>
<dbReference type="InterPro" id="IPR011047">
    <property type="entry name" value="Quinoprotein_ADH-like_sf"/>
</dbReference>
<dbReference type="RefSeq" id="WP_078073632.1">
    <property type="nucleotide sequence ID" value="NZ_CP018047.1"/>
</dbReference>
<dbReference type="Proteomes" id="UP000189677">
    <property type="component" value="Chromosome"/>
</dbReference>
<proteinExistence type="predicted"/>
<protein>
    <submittedName>
        <fullName evidence="1">Uncharacterized protein</fullName>
    </submittedName>
</protein>
<dbReference type="AlphaFoldDB" id="A0A1U9QLU9"/>
<accession>A0A1U9QLU9</accession>
<dbReference type="OrthoDB" id="9765809at2"/>
<dbReference type="KEGG" id="snw:BBN63_01575"/>
<sequence length="335" mass="36894">MDDAVVSRKVWTGEVRSLVWDGDDLLDPVGGWRRWSPDGREHSRRRRGYGRAYDRAVTSPSGRWTVVYAERGTRGLLLDGRRVVRELRRDDHRAGQFDYPVCLGMLADGREVLVHCPERYARLEVEDVATGERLTTGGRDPVGVFHSRPAVSPGGRWLVSAGWVWTPAGVAAVYDLPRALTDATVLDGRGVLTYWPMIDAEADSVCWLDGDRLAVATGAHGGEPDEDDEDDDLELGQHQLGVWSFPAAKWLYRHDLPGPIGTILPCGETVLALYGHPRLFDIRTGEPVAEWPELVMPRREGSYGVNAPTPVAAVHPDGTRVALAVARGIAVIRIA</sequence>
<organism evidence="1 2">
    <name type="scientific">Streptomyces niveus</name>
    <name type="common">Streptomyces spheroides</name>
    <dbReference type="NCBI Taxonomy" id="193462"/>
    <lineage>
        <taxon>Bacteria</taxon>
        <taxon>Bacillati</taxon>
        <taxon>Actinomycetota</taxon>
        <taxon>Actinomycetes</taxon>
        <taxon>Kitasatosporales</taxon>
        <taxon>Streptomycetaceae</taxon>
        <taxon>Streptomyces</taxon>
    </lineage>
</organism>
<dbReference type="SUPFAM" id="SSF50998">
    <property type="entry name" value="Quinoprotein alcohol dehydrogenase-like"/>
    <property type="match status" value="1"/>
</dbReference>
<dbReference type="EMBL" id="CP018047">
    <property type="protein sequence ID" value="AQU65147.1"/>
    <property type="molecule type" value="Genomic_DNA"/>
</dbReference>
<reference evidence="1 2" key="1">
    <citation type="submission" date="2016-11" db="EMBL/GenBank/DDBJ databases">
        <title>Complete genome sequence of Streptomyces niveus SCSIO 3406.</title>
        <authorList>
            <person name="Zhu Q."/>
            <person name="Cheng W."/>
            <person name="Song Y."/>
            <person name="Li Q."/>
            <person name="Ju J."/>
        </authorList>
    </citation>
    <scope>NUCLEOTIDE SEQUENCE [LARGE SCALE GENOMIC DNA]</scope>
    <source>
        <strain evidence="1 2">SCSIO 3406</strain>
    </source>
</reference>
<evidence type="ECO:0000313" key="1">
    <source>
        <dbReference type="EMBL" id="AQU65147.1"/>
    </source>
</evidence>
<name>A0A1U9QLU9_STRNV</name>